<proteinExistence type="predicted"/>
<evidence type="ECO:0000256" key="2">
    <source>
        <dbReference type="ARBA" id="ARBA00012483"/>
    </source>
</evidence>
<dbReference type="GO" id="GO:0008270">
    <property type="term" value="F:zinc ion binding"/>
    <property type="evidence" value="ECO:0007669"/>
    <property type="project" value="UniProtKB-KW"/>
</dbReference>
<dbReference type="AlphaFoldDB" id="A0AAD9U3Q9"/>
<keyword evidence="5" id="KW-0862">Zinc</keyword>
<feature type="domain" description="RING-type" evidence="8">
    <location>
        <begin position="506"/>
        <end position="547"/>
    </location>
</feature>
<keyword evidence="3" id="KW-0479">Metal-binding</keyword>
<name>A0AAD9U3Q9_9ROSI</name>
<protein>
    <recommendedName>
        <fullName evidence="2">RING-type E3 ubiquitin transferase</fullName>
        <ecNumber evidence="2">2.3.2.27</ecNumber>
    </recommendedName>
</protein>
<evidence type="ECO:0000259" key="8">
    <source>
        <dbReference type="PROSITE" id="PS50089"/>
    </source>
</evidence>
<accession>A0AAD9U3Q9</accession>
<comment type="catalytic activity">
    <reaction evidence="1">
        <text>S-ubiquitinyl-[E2 ubiquitin-conjugating enzyme]-L-cysteine + [acceptor protein]-L-lysine = [E2 ubiquitin-conjugating enzyme]-L-cysteine + N(6)-ubiquitinyl-[acceptor protein]-L-lysine.</text>
        <dbReference type="EC" id="2.3.2.27"/>
    </reaction>
</comment>
<dbReference type="GO" id="GO:0005737">
    <property type="term" value="C:cytoplasm"/>
    <property type="evidence" value="ECO:0007669"/>
    <property type="project" value="TreeGrafter"/>
</dbReference>
<evidence type="ECO:0000256" key="4">
    <source>
        <dbReference type="ARBA" id="ARBA00022771"/>
    </source>
</evidence>
<dbReference type="Proteomes" id="UP001280121">
    <property type="component" value="Unassembled WGS sequence"/>
</dbReference>
<evidence type="ECO:0000256" key="7">
    <source>
        <dbReference type="SAM" id="MobiDB-lite"/>
    </source>
</evidence>
<dbReference type="GO" id="GO:0061630">
    <property type="term" value="F:ubiquitin protein ligase activity"/>
    <property type="evidence" value="ECO:0007669"/>
    <property type="project" value="UniProtKB-EC"/>
</dbReference>
<evidence type="ECO:0000256" key="3">
    <source>
        <dbReference type="ARBA" id="ARBA00022723"/>
    </source>
</evidence>
<sequence>MLIREGFGSSISRLFCPKFPIPQATHPDRTHRQHKPPSPTSITVELELRRRDFDAVDDIHPPSTTSDVFNLQADVEFSRTATHLPSPTELIFRRQHKPPSPTSITAQLQLRRHDFDVVTISSHRRRHPTSSTCKPTSSFLVTAVFWLIIMSGNKLLESLKIKECDRFPSRVTGHYVSDMVLSRHFCHHILLRECHVKNTDYNASSLWYHVGNGLIRFSPVEFFLVSGLAFGEYSESNLELFKRKNSRLRRIYFQSSKVKVKMIVDWFRNLGHNNKISDDEDVVKLGLGGRDCFIIRVGQSDHKDNIDNLKSEEASSSSSDVKVELRIIFKFYETSIECSLHGRVRTTGNLLKSSQERSCTFDLCNFSKQVRTSYTTLSENLKALVVDEGLIDCLIESIISNDRKIIDSNGESNTGKKVIPLYVKIKRVQYVFEHYDRYLVHRAVRESMEEFERRNYGRVPASESSMKTLLKRVRVEEAAVAGDDEKQETKRRLCECESETERQMMCSICLEELWLESYGLAMPCSHVFHAECIMKWLKVSHFCPHCRYEMPTDHDKSLQ</sequence>
<keyword evidence="4 6" id="KW-0863">Zinc-finger</keyword>
<keyword evidence="10" id="KW-1185">Reference proteome</keyword>
<dbReference type="SMART" id="SM00184">
    <property type="entry name" value="RING"/>
    <property type="match status" value="1"/>
</dbReference>
<dbReference type="SUPFAM" id="SSF57850">
    <property type="entry name" value="RING/U-box"/>
    <property type="match status" value="1"/>
</dbReference>
<evidence type="ECO:0000313" key="10">
    <source>
        <dbReference type="Proteomes" id="UP001280121"/>
    </source>
</evidence>
<dbReference type="Pfam" id="PF13639">
    <property type="entry name" value="zf-RING_2"/>
    <property type="match status" value="1"/>
</dbReference>
<evidence type="ECO:0000256" key="6">
    <source>
        <dbReference type="PROSITE-ProRule" id="PRU00175"/>
    </source>
</evidence>
<reference evidence="9" key="1">
    <citation type="journal article" date="2023" name="Plant J.">
        <title>Genome sequences and population genomics provide insights into the demographic history, inbreeding, and mutation load of two 'living fossil' tree species of Dipteronia.</title>
        <authorList>
            <person name="Feng Y."/>
            <person name="Comes H.P."/>
            <person name="Chen J."/>
            <person name="Zhu S."/>
            <person name="Lu R."/>
            <person name="Zhang X."/>
            <person name="Li P."/>
            <person name="Qiu J."/>
            <person name="Olsen K.M."/>
            <person name="Qiu Y."/>
        </authorList>
    </citation>
    <scope>NUCLEOTIDE SEQUENCE</scope>
    <source>
        <strain evidence="9">KIB01</strain>
    </source>
</reference>
<dbReference type="GO" id="GO:0016567">
    <property type="term" value="P:protein ubiquitination"/>
    <property type="evidence" value="ECO:0007669"/>
    <property type="project" value="TreeGrafter"/>
</dbReference>
<dbReference type="PANTHER" id="PTHR15710">
    <property type="entry name" value="E3 UBIQUITIN-PROTEIN LIGASE PRAJA"/>
    <property type="match status" value="1"/>
</dbReference>
<comment type="caution">
    <text evidence="9">The sequence shown here is derived from an EMBL/GenBank/DDBJ whole genome shotgun (WGS) entry which is preliminary data.</text>
</comment>
<evidence type="ECO:0000313" key="9">
    <source>
        <dbReference type="EMBL" id="KAK2646943.1"/>
    </source>
</evidence>
<dbReference type="EC" id="2.3.2.27" evidence="2"/>
<dbReference type="Gene3D" id="3.30.40.10">
    <property type="entry name" value="Zinc/RING finger domain, C3HC4 (zinc finger)"/>
    <property type="match status" value="1"/>
</dbReference>
<dbReference type="EMBL" id="JANJYI010000006">
    <property type="protein sequence ID" value="KAK2646943.1"/>
    <property type="molecule type" value="Genomic_DNA"/>
</dbReference>
<gene>
    <name evidence="9" type="ORF">Ddye_022138</name>
</gene>
<evidence type="ECO:0000256" key="5">
    <source>
        <dbReference type="ARBA" id="ARBA00022833"/>
    </source>
</evidence>
<dbReference type="PROSITE" id="PS50089">
    <property type="entry name" value="ZF_RING_2"/>
    <property type="match status" value="1"/>
</dbReference>
<feature type="region of interest" description="Disordered" evidence="7">
    <location>
        <begin position="20"/>
        <end position="41"/>
    </location>
</feature>
<evidence type="ECO:0000256" key="1">
    <source>
        <dbReference type="ARBA" id="ARBA00000900"/>
    </source>
</evidence>
<dbReference type="InterPro" id="IPR013083">
    <property type="entry name" value="Znf_RING/FYVE/PHD"/>
</dbReference>
<dbReference type="InterPro" id="IPR001841">
    <property type="entry name" value="Znf_RING"/>
</dbReference>
<dbReference type="PANTHER" id="PTHR15710:SF77">
    <property type="entry name" value="RING-H2 FINGER PROTEIN ATL21B"/>
    <property type="match status" value="1"/>
</dbReference>
<organism evidence="9 10">
    <name type="scientific">Dipteronia dyeriana</name>
    <dbReference type="NCBI Taxonomy" id="168575"/>
    <lineage>
        <taxon>Eukaryota</taxon>
        <taxon>Viridiplantae</taxon>
        <taxon>Streptophyta</taxon>
        <taxon>Embryophyta</taxon>
        <taxon>Tracheophyta</taxon>
        <taxon>Spermatophyta</taxon>
        <taxon>Magnoliopsida</taxon>
        <taxon>eudicotyledons</taxon>
        <taxon>Gunneridae</taxon>
        <taxon>Pentapetalae</taxon>
        <taxon>rosids</taxon>
        <taxon>malvids</taxon>
        <taxon>Sapindales</taxon>
        <taxon>Sapindaceae</taxon>
        <taxon>Hippocastanoideae</taxon>
        <taxon>Acereae</taxon>
        <taxon>Dipteronia</taxon>
    </lineage>
</organism>